<evidence type="ECO:0000313" key="13">
    <source>
        <dbReference type="EMBL" id="KAH7285534.1"/>
    </source>
</evidence>
<proteinExistence type="inferred from homology"/>
<evidence type="ECO:0000256" key="8">
    <source>
        <dbReference type="ARBA" id="ARBA00047899"/>
    </source>
</evidence>
<protein>
    <recommendedName>
        <fullName evidence="2">non-specific serine/threonine protein kinase</fullName>
        <ecNumber evidence="2">2.7.11.1</ecNumber>
    </recommendedName>
</protein>
<evidence type="ECO:0000256" key="3">
    <source>
        <dbReference type="ARBA" id="ARBA00022527"/>
    </source>
</evidence>
<dbReference type="InterPro" id="IPR000719">
    <property type="entry name" value="Prot_kinase_dom"/>
</dbReference>
<keyword evidence="4" id="KW-0808">Transferase</keyword>
<dbReference type="SMART" id="SM00220">
    <property type="entry name" value="S_TKc"/>
    <property type="match status" value="1"/>
</dbReference>
<dbReference type="Pfam" id="PF00069">
    <property type="entry name" value="Pkinase"/>
    <property type="match status" value="1"/>
</dbReference>
<evidence type="ECO:0000256" key="2">
    <source>
        <dbReference type="ARBA" id="ARBA00012513"/>
    </source>
</evidence>
<keyword evidence="3" id="KW-0723">Serine/threonine-protein kinase</keyword>
<feature type="region of interest" description="Disordered" evidence="11">
    <location>
        <begin position="277"/>
        <end position="301"/>
    </location>
</feature>
<sequence length="908" mass="101154">MDQYEIMGQIGRGAFGSAILVHHKIEKKKYVLKKIRLARQSDRCRRSAHQEMELVSKVRHPYILEYKESWIEKGCYVCIVSGYCEGGDMAELIRKQNGVLFPEERLCKWFVQLLTAVDYLHSNHILHRDLKCSNIFLTRDNDIRLGDFGLAKMLLDEDLASSVVGTPNYMCPELLADIPYGFKSDIWSLGCCIFEMAAHKPAFKAFDMAGLINKINRSSIGSLPSLYSPGLKSIIKSMLRKNPEQRPSAMDILKHPHLQSYVAQCKLFTSPSRRIRSQLAGQQETHDHHRHSFPRSIDDEKFDTSRKSSFEGVHDHGASVRHLRPIVDSPDCDGIGTCKMERSYETSEKKNSSPGYSSAFDNIQANDIDSMKINVRRNSLIRQYSADSPACDMNVVKFERDERNTLKTNKLRVIKDESRHSGALKKEPFANLSGGPVNILAHEVRKNNVKDDHFLQPQVAKRLQSSPNHAKQPGLLRDLSSRIKQRTDAMIGIPERGTDEKSVDKFSRKNWIPAQVQPFSEKKSFSSEESDYPHLMSNANMVDLLDIEDTATSGTTINNQYSPSPRTADSSQVDADGVTHDESLEGFITEGTSEYSSATGDHSCFDEVQNFDESVDPGLLMSAVSISADESPDVSVNAPRLDLMAEFPLSTKKCLHKGTLVDKWDLPDGESCSNIFNLTKNKRIVGHGLESQVSISCAQVSKVTVPSGGDLVSTGSTDYSTVDQLEDLTQDKRAIQVSGKLPVHVRPAFNDVVHIIRHSAFRIGMDKQDGEFVVQQLSSADTDVLPKTEVEMLSVPTGATITNTNQSMYGGATRLLGNDSANKEGSKEKVLDMQSYKQRAEALEGLLELCAQLLQQKRFDELDVVLKPFGKTQVSSRETAIWLTKSLKGMLGGEQSRSIPVILSGSDV</sequence>
<dbReference type="EMBL" id="CM035438">
    <property type="protein sequence ID" value="KAH7285534.1"/>
    <property type="molecule type" value="Genomic_DNA"/>
</dbReference>
<dbReference type="EC" id="2.7.11.1" evidence="2"/>
<evidence type="ECO:0000256" key="5">
    <source>
        <dbReference type="ARBA" id="ARBA00022741"/>
    </source>
</evidence>
<dbReference type="OrthoDB" id="248923at2759"/>
<dbReference type="Proteomes" id="UP000825935">
    <property type="component" value="Chromosome 33"/>
</dbReference>
<dbReference type="PROSITE" id="PS00108">
    <property type="entry name" value="PROTEIN_KINASE_ST"/>
    <property type="match status" value="1"/>
</dbReference>
<dbReference type="CDD" id="cd08215">
    <property type="entry name" value="STKc_Nek"/>
    <property type="match status" value="1"/>
</dbReference>
<evidence type="ECO:0000256" key="11">
    <source>
        <dbReference type="SAM" id="MobiDB-lite"/>
    </source>
</evidence>
<organism evidence="13 14">
    <name type="scientific">Ceratopteris richardii</name>
    <name type="common">Triangle waterfern</name>
    <dbReference type="NCBI Taxonomy" id="49495"/>
    <lineage>
        <taxon>Eukaryota</taxon>
        <taxon>Viridiplantae</taxon>
        <taxon>Streptophyta</taxon>
        <taxon>Embryophyta</taxon>
        <taxon>Tracheophyta</taxon>
        <taxon>Polypodiopsida</taxon>
        <taxon>Polypodiidae</taxon>
        <taxon>Polypodiales</taxon>
        <taxon>Pteridineae</taxon>
        <taxon>Pteridaceae</taxon>
        <taxon>Parkerioideae</taxon>
        <taxon>Ceratopteris</taxon>
    </lineage>
</organism>
<dbReference type="InterPro" id="IPR011009">
    <property type="entry name" value="Kinase-like_dom_sf"/>
</dbReference>
<dbReference type="PROSITE" id="PS00107">
    <property type="entry name" value="PROTEIN_KINASE_ATP"/>
    <property type="match status" value="1"/>
</dbReference>
<gene>
    <name evidence="13" type="ORF">KP509_33G032400</name>
</gene>
<keyword evidence="6" id="KW-0418">Kinase</keyword>
<dbReference type="FunFam" id="3.30.200.20:FF:000108">
    <property type="entry name" value="Serine/threonine-protein kinase Nek2"/>
    <property type="match status" value="1"/>
</dbReference>
<dbReference type="PANTHER" id="PTHR43671">
    <property type="entry name" value="SERINE/THREONINE-PROTEIN KINASE NEK"/>
    <property type="match status" value="1"/>
</dbReference>
<keyword evidence="14" id="KW-1185">Reference proteome</keyword>
<evidence type="ECO:0000259" key="12">
    <source>
        <dbReference type="PROSITE" id="PS50011"/>
    </source>
</evidence>
<evidence type="ECO:0000313" key="14">
    <source>
        <dbReference type="Proteomes" id="UP000825935"/>
    </source>
</evidence>
<feature type="region of interest" description="Disordered" evidence="11">
    <location>
        <begin position="461"/>
        <end position="481"/>
    </location>
</feature>
<evidence type="ECO:0000256" key="4">
    <source>
        <dbReference type="ARBA" id="ARBA00022679"/>
    </source>
</evidence>
<dbReference type="SUPFAM" id="SSF56112">
    <property type="entry name" value="Protein kinase-like (PK-like)"/>
    <property type="match status" value="1"/>
</dbReference>
<dbReference type="PANTHER" id="PTHR43671:SF98">
    <property type="entry name" value="SERINE_THREONINE-PROTEIN KINASE NEK11"/>
    <property type="match status" value="1"/>
</dbReference>
<dbReference type="PROSITE" id="PS50011">
    <property type="entry name" value="PROTEIN_KINASE_DOM"/>
    <property type="match status" value="1"/>
</dbReference>
<comment type="caution">
    <text evidence="13">The sequence shown here is derived from an EMBL/GenBank/DDBJ whole genome shotgun (WGS) entry which is preliminary data.</text>
</comment>
<feature type="compositionally biased region" description="Polar residues" evidence="11">
    <location>
        <begin position="554"/>
        <end position="573"/>
    </location>
</feature>
<comment type="catalytic activity">
    <reaction evidence="9">
        <text>L-seryl-[protein] + ATP = O-phospho-L-seryl-[protein] + ADP + H(+)</text>
        <dbReference type="Rhea" id="RHEA:17989"/>
        <dbReference type="Rhea" id="RHEA-COMP:9863"/>
        <dbReference type="Rhea" id="RHEA-COMP:11604"/>
        <dbReference type="ChEBI" id="CHEBI:15378"/>
        <dbReference type="ChEBI" id="CHEBI:29999"/>
        <dbReference type="ChEBI" id="CHEBI:30616"/>
        <dbReference type="ChEBI" id="CHEBI:83421"/>
        <dbReference type="ChEBI" id="CHEBI:456216"/>
        <dbReference type="EC" id="2.7.11.1"/>
    </reaction>
</comment>
<accession>A0A8T2QPM4</accession>
<dbReference type="OMA" id="TRDNDIR"/>
<dbReference type="InterPro" id="IPR008271">
    <property type="entry name" value="Ser/Thr_kinase_AS"/>
</dbReference>
<comment type="similarity">
    <text evidence="1">Belongs to the protein kinase superfamily. NEK Ser/Thr protein kinase family. NIMA subfamily.</text>
</comment>
<dbReference type="AlphaFoldDB" id="A0A8T2QPM4"/>
<dbReference type="InterPro" id="IPR017441">
    <property type="entry name" value="Protein_kinase_ATP_BS"/>
</dbReference>
<evidence type="ECO:0000256" key="10">
    <source>
        <dbReference type="PROSITE-ProRule" id="PRU10141"/>
    </source>
</evidence>
<keyword evidence="5 10" id="KW-0547">Nucleotide-binding</keyword>
<evidence type="ECO:0000256" key="1">
    <source>
        <dbReference type="ARBA" id="ARBA00010886"/>
    </source>
</evidence>
<name>A0A8T2QPM4_CERRI</name>
<feature type="region of interest" description="Disordered" evidence="11">
    <location>
        <begin position="554"/>
        <end position="574"/>
    </location>
</feature>
<dbReference type="InterPro" id="IPR050660">
    <property type="entry name" value="NEK_Ser/Thr_kinase"/>
</dbReference>
<evidence type="ECO:0000256" key="9">
    <source>
        <dbReference type="ARBA" id="ARBA00048679"/>
    </source>
</evidence>
<feature type="domain" description="Protein kinase" evidence="12">
    <location>
        <begin position="4"/>
        <end position="258"/>
    </location>
</feature>
<dbReference type="Gene3D" id="3.30.200.20">
    <property type="entry name" value="Phosphorylase Kinase, domain 1"/>
    <property type="match status" value="1"/>
</dbReference>
<reference evidence="13" key="1">
    <citation type="submission" date="2021-08" db="EMBL/GenBank/DDBJ databases">
        <title>WGS assembly of Ceratopteris richardii.</title>
        <authorList>
            <person name="Marchant D.B."/>
            <person name="Chen G."/>
            <person name="Jenkins J."/>
            <person name="Shu S."/>
            <person name="Leebens-Mack J."/>
            <person name="Grimwood J."/>
            <person name="Schmutz J."/>
            <person name="Soltis P."/>
            <person name="Soltis D."/>
            <person name="Chen Z.-H."/>
        </authorList>
    </citation>
    <scope>NUCLEOTIDE SEQUENCE</scope>
    <source>
        <strain evidence="13">Whitten #5841</strain>
        <tissue evidence="13">Leaf</tissue>
    </source>
</reference>
<comment type="catalytic activity">
    <reaction evidence="8">
        <text>L-threonyl-[protein] + ATP = O-phospho-L-threonyl-[protein] + ADP + H(+)</text>
        <dbReference type="Rhea" id="RHEA:46608"/>
        <dbReference type="Rhea" id="RHEA-COMP:11060"/>
        <dbReference type="Rhea" id="RHEA-COMP:11605"/>
        <dbReference type="ChEBI" id="CHEBI:15378"/>
        <dbReference type="ChEBI" id="CHEBI:30013"/>
        <dbReference type="ChEBI" id="CHEBI:30616"/>
        <dbReference type="ChEBI" id="CHEBI:61977"/>
        <dbReference type="ChEBI" id="CHEBI:456216"/>
        <dbReference type="EC" id="2.7.11.1"/>
    </reaction>
</comment>
<feature type="binding site" evidence="10">
    <location>
        <position position="33"/>
    </location>
    <ligand>
        <name>ATP</name>
        <dbReference type="ChEBI" id="CHEBI:30616"/>
    </ligand>
</feature>
<dbReference type="GO" id="GO:0005524">
    <property type="term" value="F:ATP binding"/>
    <property type="evidence" value="ECO:0007669"/>
    <property type="project" value="UniProtKB-UniRule"/>
</dbReference>
<evidence type="ECO:0000256" key="7">
    <source>
        <dbReference type="ARBA" id="ARBA00022840"/>
    </source>
</evidence>
<keyword evidence="7 10" id="KW-0067">ATP-binding</keyword>
<dbReference type="GO" id="GO:0004674">
    <property type="term" value="F:protein serine/threonine kinase activity"/>
    <property type="evidence" value="ECO:0007669"/>
    <property type="project" value="UniProtKB-KW"/>
</dbReference>
<evidence type="ECO:0000256" key="6">
    <source>
        <dbReference type="ARBA" id="ARBA00022777"/>
    </source>
</evidence>
<dbReference type="Gene3D" id="1.10.510.10">
    <property type="entry name" value="Transferase(Phosphotransferase) domain 1"/>
    <property type="match status" value="1"/>
</dbReference>